<evidence type="ECO:0000256" key="6">
    <source>
        <dbReference type="ARBA" id="ARBA00022989"/>
    </source>
</evidence>
<keyword evidence="4 9" id="KW-0812">Transmembrane</keyword>
<dbReference type="PROSITE" id="PS50922">
    <property type="entry name" value="TLC"/>
    <property type="match status" value="1"/>
</dbReference>
<keyword evidence="5" id="KW-0256">Endoplasmic reticulum</keyword>
<evidence type="ECO:0000256" key="2">
    <source>
        <dbReference type="ARBA" id="ARBA00009808"/>
    </source>
</evidence>
<evidence type="ECO:0000256" key="7">
    <source>
        <dbReference type="ARBA" id="ARBA00023136"/>
    </source>
</evidence>
<feature type="transmembrane region" description="Helical" evidence="10">
    <location>
        <begin position="443"/>
        <end position="463"/>
    </location>
</feature>
<gene>
    <name evidence="12" type="ORF">ARMSODRAFT_953096</name>
</gene>
<dbReference type="GO" id="GO:0050291">
    <property type="term" value="F:sphingosine N-acyltransferase activity"/>
    <property type="evidence" value="ECO:0007669"/>
    <property type="project" value="InterPro"/>
</dbReference>
<keyword evidence="3" id="KW-0808">Transferase</keyword>
<evidence type="ECO:0000256" key="4">
    <source>
        <dbReference type="ARBA" id="ARBA00022692"/>
    </source>
</evidence>
<evidence type="ECO:0000313" key="12">
    <source>
        <dbReference type="EMBL" id="PBK72697.1"/>
    </source>
</evidence>
<dbReference type="Pfam" id="PF03798">
    <property type="entry name" value="TRAM_LAG1_CLN8"/>
    <property type="match status" value="1"/>
</dbReference>
<dbReference type="PANTHER" id="PTHR12560:SF11">
    <property type="entry name" value="CERAMIDE SYNTHASE LAC1-RELATED"/>
    <property type="match status" value="1"/>
</dbReference>
<evidence type="ECO:0000256" key="10">
    <source>
        <dbReference type="SAM" id="Phobius"/>
    </source>
</evidence>
<protein>
    <submittedName>
        <fullName evidence="12">LAG1-domain-containing protein</fullName>
    </submittedName>
</protein>
<accession>A0A2H3C7C4</accession>
<keyword evidence="13" id="KW-1185">Reference proteome</keyword>
<comment type="subcellular location">
    <subcellularLocation>
        <location evidence="1">Endoplasmic reticulum membrane</location>
        <topology evidence="1">Multi-pass membrane protein</topology>
    </subcellularLocation>
</comment>
<feature type="transmembrane region" description="Helical" evidence="10">
    <location>
        <begin position="393"/>
        <end position="416"/>
    </location>
</feature>
<evidence type="ECO:0000256" key="3">
    <source>
        <dbReference type="ARBA" id="ARBA00022679"/>
    </source>
</evidence>
<comment type="similarity">
    <text evidence="2">Belongs to the sphingosine N-acyltransferase family.</text>
</comment>
<dbReference type="AlphaFoldDB" id="A0A2H3C7C4"/>
<evidence type="ECO:0000256" key="8">
    <source>
        <dbReference type="ARBA" id="ARBA00023180"/>
    </source>
</evidence>
<evidence type="ECO:0000259" key="11">
    <source>
        <dbReference type="PROSITE" id="PS50922"/>
    </source>
</evidence>
<evidence type="ECO:0000313" key="13">
    <source>
        <dbReference type="Proteomes" id="UP000218334"/>
    </source>
</evidence>
<dbReference type="GO" id="GO:0005789">
    <property type="term" value="C:endoplasmic reticulum membrane"/>
    <property type="evidence" value="ECO:0007669"/>
    <property type="project" value="UniProtKB-SubCell"/>
</dbReference>
<keyword evidence="7 9" id="KW-0472">Membrane</keyword>
<evidence type="ECO:0000256" key="5">
    <source>
        <dbReference type="ARBA" id="ARBA00022824"/>
    </source>
</evidence>
<name>A0A2H3C7C4_9AGAR</name>
<feature type="transmembrane region" description="Helical" evidence="10">
    <location>
        <begin position="337"/>
        <end position="356"/>
    </location>
</feature>
<feature type="transmembrane region" description="Helical" evidence="10">
    <location>
        <begin position="265"/>
        <end position="287"/>
    </location>
</feature>
<feature type="transmembrane region" description="Helical" evidence="10">
    <location>
        <begin position="221"/>
        <end position="244"/>
    </location>
</feature>
<dbReference type="EMBL" id="KZ293421">
    <property type="protein sequence ID" value="PBK72697.1"/>
    <property type="molecule type" value="Genomic_DNA"/>
</dbReference>
<sequence length="497" mass="58178">MGDLHDAKICNSDAYSWDFTDTAASERDVAKRTLGRKMPWSAVGRAGTKIQADSVLLITTITASKAPSFMSPSLAKGRKRGNSFTIITDRIEHDPAHHLAGPFMPQTPLGSLTPVEERSASPFRGRTFSRPPVSPWLRWAIEPVEAFKLLIVPVVLYVNWEVLAPWLGKSLEPILSPILGPYPDAQNANPFGVFFLLSHYIPTSTRDDPRYQKGWFDLAFIAYHIVFWSMVRQFITINICRPIAKYYGIRKEGKLDRFGEQGYAVFYFFIMGCWGLRIMARLPTWWYRTEYFWIDYPHWDMVPELKRYYLMQMAYWSQQLLVMLLKLEKPRKDYNELVAHHIVTIWLVGWSYLVNLTLIGNAVYMSMDIPDTSLAFSKLLNYMQWERAKVVSFALFIGIWTYFRHILNLIILYSVWTEFDLIPEHTRVWDPPRGVWLPWWMKYQIFMALALLQLLNLFWYYLIMRVLYRTITTSVTDDVRSDDEDGDEDDGRDTKED</sequence>
<feature type="domain" description="TLC" evidence="11">
    <location>
        <begin position="253"/>
        <end position="472"/>
    </location>
</feature>
<dbReference type="SMART" id="SM00724">
    <property type="entry name" value="TLC"/>
    <property type="match status" value="1"/>
</dbReference>
<reference evidence="13" key="1">
    <citation type="journal article" date="2017" name="Nat. Ecol. Evol.">
        <title>Genome expansion and lineage-specific genetic innovations in the forest pathogenic fungi Armillaria.</title>
        <authorList>
            <person name="Sipos G."/>
            <person name="Prasanna A.N."/>
            <person name="Walter M.C."/>
            <person name="O'Connor E."/>
            <person name="Balint B."/>
            <person name="Krizsan K."/>
            <person name="Kiss B."/>
            <person name="Hess J."/>
            <person name="Varga T."/>
            <person name="Slot J."/>
            <person name="Riley R."/>
            <person name="Boka B."/>
            <person name="Rigling D."/>
            <person name="Barry K."/>
            <person name="Lee J."/>
            <person name="Mihaltcheva S."/>
            <person name="LaButti K."/>
            <person name="Lipzen A."/>
            <person name="Waldron R."/>
            <person name="Moloney N.M."/>
            <person name="Sperisen C."/>
            <person name="Kredics L."/>
            <person name="Vagvoelgyi C."/>
            <person name="Patrignani A."/>
            <person name="Fitzpatrick D."/>
            <person name="Nagy I."/>
            <person name="Doyle S."/>
            <person name="Anderson J.B."/>
            <person name="Grigoriev I.V."/>
            <person name="Gueldener U."/>
            <person name="Muensterkoetter M."/>
            <person name="Nagy L.G."/>
        </authorList>
    </citation>
    <scope>NUCLEOTIDE SEQUENCE [LARGE SCALE GENOMIC DNA]</scope>
    <source>
        <strain evidence="13">28-4</strain>
    </source>
</reference>
<dbReference type="InterPro" id="IPR006634">
    <property type="entry name" value="TLC-dom"/>
</dbReference>
<keyword evidence="6 10" id="KW-1133">Transmembrane helix</keyword>
<evidence type="ECO:0000256" key="9">
    <source>
        <dbReference type="PROSITE-ProRule" id="PRU00205"/>
    </source>
</evidence>
<evidence type="ECO:0000256" key="1">
    <source>
        <dbReference type="ARBA" id="ARBA00004477"/>
    </source>
</evidence>
<dbReference type="PANTHER" id="PTHR12560">
    <property type="entry name" value="LONGEVITY ASSURANCE FACTOR 1 LAG1"/>
    <property type="match status" value="1"/>
</dbReference>
<dbReference type="GO" id="GO:0046513">
    <property type="term" value="P:ceramide biosynthetic process"/>
    <property type="evidence" value="ECO:0007669"/>
    <property type="project" value="InterPro"/>
</dbReference>
<dbReference type="InterPro" id="IPR016439">
    <property type="entry name" value="Lag1/Lac1-like"/>
</dbReference>
<dbReference type="Proteomes" id="UP000218334">
    <property type="component" value="Unassembled WGS sequence"/>
</dbReference>
<proteinExistence type="inferred from homology"/>
<keyword evidence="8" id="KW-0325">Glycoprotein</keyword>
<dbReference type="STRING" id="1076256.A0A2H3C7C4"/>
<organism evidence="12 13">
    <name type="scientific">Armillaria solidipes</name>
    <dbReference type="NCBI Taxonomy" id="1076256"/>
    <lineage>
        <taxon>Eukaryota</taxon>
        <taxon>Fungi</taxon>
        <taxon>Dikarya</taxon>
        <taxon>Basidiomycota</taxon>
        <taxon>Agaricomycotina</taxon>
        <taxon>Agaricomycetes</taxon>
        <taxon>Agaricomycetidae</taxon>
        <taxon>Agaricales</taxon>
        <taxon>Marasmiineae</taxon>
        <taxon>Physalacriaceae</taxon>
        <taxon>Armillaria</taxon>
    </lineage>
</organism>